<dbReference type="NCBIfam" id="TIGR02467">
    <property type="entry name" value="CbiE"/>
    <property type="match status" value="1"/>
</dbReference>
<evidence type="ECO:0000256" key="1">
    <source>
        <dbReference type="ARBA" id="ARBA00004953"/>
    </source>
</evidence>
<evidence type="ECO:0000256" key="2">
    <source>
        <dbReference type="ARBA" id="ARBA00022573"/>
    </source>
</evidence>
<dbReference type="NCBIfam" id="TIGR02469">
    <property type="entry name" value="CbiT"/>
    <property type="match status" value="1"/>
</dbReference>
<gene>
    <name evidence="7" type="primary">cbiE</name>
    <name evidence="7" type="ORF">J0X15_10195</name>
</gene>
<dbReference type="GO" id="GO:0009236">
    <property type="term" value="P:cobalamin biosynthetic process"/>
    <property type="evidence" value="ECO:0007669"/>
    <property type="project" value="UniProtKB-KW"/>
</dbReference>
<evidence type="ECO:0000259" key="6">
    <source>
        <dbReference type="Pfam" id="PF00590"/>
    </source>
</evidence>
<proteinExistence type="predicted"/>
<dbReference type="RefSeq" id="WP_206940362.1">
    <property type="nucleotide sequence ID" value="NZ_JAFLNF010000004.1"/>
</dbReference>
<dbReference type="InterPro" id="IPR014008">
    <property type="entry name" value="Cbl_synth_MTase_CbiT"/>
</dbReference>
<dbReference type="InterPro" id="IPR012818">
    <property type="entry name" value="CbiE"/>
</dbReference>
<reference evidence="7" key="1">
    <citation type="submission" date="2021-03" db="EMBL/GenBank/DDBJ databases">
        <title>Roseibium sp. CAU 1637 isolated from Incheon.</title>
        <authorList>
            <person name="Kim W."/>
        </authorList>
    </citation>
    <scope>NUCLEOTIDE SEQUENCE</scope>
    <source>
        <strain evidence="7">CAU 1637</strain>
    </source>
</reference>
<dbReference type="InterPro" id="IPR014777">
    <property type="entry name" value="4pyrrole_Mease_sub1"/>
</dbReference>
<dbReference type="InterPro" id="IPR035996">
    <property type="entry name" value="4pyrrol_Methylase_sf"/>
</dbReference>
<sequence length="405" mass="42813">MTAAWLTLIGMGEDRVLSPAARDTLAQAKVVYGGARHFELCGAEITGEARQWPSPFASVYSDLAALKGTPTAILATGDPQWYGIGSALAAHVSPEEMLVLPSPSAFQLASARMHWPLQDVTCLSLHGRALETLNGYLQPGRKILALTSNGETPGKVARRLTDAGFGPSRMTLMEHMGGAQERLCSATAAEWREACADFNTLAIELLPGPDAKAFARVPGLPDSAFRHDGKMTKREVRSVTMSALQPMPGQLLWDVGAGCGSIGIEWLRAAEQTSAIGLEPHTERRAMAAENALALGTPALKLVDATAPDGLTNLPDPDAIFIGGGLTTPTLVATCLSRLKPGGRLVANAVTLEGEAVLLSAHQTHGGDLIRLTIQRADKVGGLTGWRPFMPVTQWSLTKPHGDIA</sequence>
<keyword evidence="2" id="KW-0169">Cobalamin biosynthesis</keyword>
<dbReference type="EMBL" id="JAFLNF010000004">
    <property type="protein sequence ID" value="MBO0345589.1"/>
    <property type="molecule type" value="Genomic_DNA"/>
</dbReference>
<dbReference type="CDD" id="cd11644">
    <property type="entry name" value="Precorrin-6Y-MT"/>
    <property type="match status" value="1"/>
</dbReference>
<name>A0A939ER75_9HYPH</name>
<keyword evidence="3" id="KW-0489">Methyltransferase</keyword>
<keyword evidence="8" id="KW-1185">Reference proteome</keyword>
<comment type="pathway">
    <text evidence="1">Cofactor biosynthesis; adenosylcobalamin biosynthesis.</text>
</comment>
<dbReference type="InterPro" id="IPR006365">
    <property type="entry name" value="Cbl_synth_CobL"/>
</dbReference>
<organism evidence="7 8">
    <name type="scientific">Roseibium limicola</name>
    <dbReference type="NCBI Taxonomy" id="2816037"/>
    <lineage>
        <taxon>Bacteria</taxon>
        <taxon>Pseudomonadati</taxon>
        <taxon>Pseudomonadota</taxon>
        <taxon>Alphaproteobacteria</taxon>
        <taxon>Hyphomicrobiales</taxon>
        <taxon>Stappiaceae</taxon>
        <taxon>Roseibium</taxon>
    </lineage>
</organism>
<comment type="caution">
    <text evidence="7">The sequence shown here is derived from an EMBL/GenBank/DDBJ whole genome shotgun (WGS) entry which is preliminary data.</text>
</comment>
<keyword evidence="4" id="KW-0808">Transferase</keyword>
<accession>A0A939ER75</accession>
<dbReference type="SUPFAM" id="SSF53790">
    <property type="entry name" value="Tetrapyrrole methylase"/>
    <property type="match status" value="1"/>
</dbReference>
<keyword evidence="5" id="KW-0949">S-adenosyl-L-methionine</keyword>
<dbReference type="InterPro" id="IPR029063">
    <property type="entry name" value="SAM-dependent_MTases_sf"/>
</dbReference>
<evidence type="ECO:0000256" key="3">
    <source>
        <dbReference type="ARBA" id="ARBA00022603"/>
    </source>
</evidence>
<evidence type="ECO:0000256" key="5">
    <source>
        <dbReference type="ARBA" id="ARBA00022691"/>
    </source>
</evidence>
<dbReference type="AlphaFoldDB" id="A0A939ER75"/>
<dbReference type="InterPro" id="IPR050714">
    <property type="entry name" value="Cobalamin_biosynth_MTase"/>
</dbReference>
<dbReference type="GO" id="GO:0008276">
    <property type="term" value="F:protein methyltransferase activity"/>
    <property type="evidence" value="ECO:0007669"/>
    <property type="project" value="InterPro"/>
</dbReference>
<dbReference type="Gene3D" id="3.40.1010.10">
    <property type="entry name" value="Cobalt-precorrin-4 Transmethylase, Domain 1"/>
    <property type="match status" value="1"/>
</dbReference>
<evidence type="ECO:0000256" key="4">
    <source>
        <dbReference type="ARBA" id="ARBA00022679"/>
    </source>
</evidence>
<dbReference type="InterPro" id="IPR000878">
    <property type="entry name" value="4pyrrol_Mease"/>
</dbReference>
<evidence type="ECO:0000313" key="7">
    <source>
        <dbReference type="EMBL" id="MBO0345589.1"/>
    </source>
</evidence>
<dbReference type="Proteomes" id="UP000664779">
    <property type="component" value="Unassembled WGS sequence"/>
</dbReference>
<dbReference type="Pfam" id="PF00590">
    <property type="entry name" value="TP_methylase"/>
    <property type="match status" value="1"/>
</dbReference>
<dbReference type="Gene3D" id="3.40.50.150">
    <property type="entry name" value="Vaccinia Virus protein VP39"/>
    <property type="match status" value="1"/>
</dbReference>
<dbReference type="SUPFAM" id="SSF53335">
    <property type="entry name" value="S-adenosyl-L-methionine-dependent methyltransferases"/>
    <property type="match status" value="1"/>
</dbReference>
<feature type="domain" description="Tetrapyrrole methylase" evidence="6">
    <location>
        <begin position="9"/>
        <end position="190"/>
    </location>
</feature>
<protein>
    <submittedName>
        <fullName evidence="7">Precorrin-6y C5,15-methyltransferase (Decarboxylating) subunit CbiE</fullName>
    </submittedName>
</protein>
<evidence type="ECO:0000313" key="8">
    <source>
        <dbReference type="Proteomes" id="UP000664779"/>
    </source>
</evidence>
<dbReference type="PIRSF" id="PIRSF036428">
    <property type="entry name" value="CobL"/>
    <property type="match status" value="1"/>
</dbReference>
<dbReference type="GO" id="GO:0032259">
    <property type="term" value="P:methylation"/>
    <property type="evidence" value="ECO:0007669"/>
    <property type="project" value="UniProtKB-KW"/>
</dbReference>
<dbReference type="PANTHER" id="PTHR43182:SF1">
    <property type="entry name" value="COBALT-PRECORRIN-7 C(5)-METHYLTRANSFERASE"/>
    <property type="match status" value="1"/>
</dbReference>
<dbReference type="PANTHER" id="PTHR43182">
    <property type="entry name" value="COBALT-PRECORRIN-6B C(15)-METHYLTRANSFERASE (DECARBOXYLATING)"/>
    <property type="match status" value="1"/>
</dbReference>